<proteinExistence type="predicted"/>
<dbReference type="Pfam" id="PF00392">
    <property type="entry name" value="GntR"/>
    <property type="match status" value="1"/>
</dbReference>
<keyword evidence="3" id="KW-0804">Transcription</keyword>
<dbReference type="InterPro" id="IPR028082">
    <property type="entry name" value="Peripla_BP_I"/>
</dbReference>
<evidence type="ECO:0000313" key="5">
    <source>
        <dbReference type="EMBL" id="AWW00317.1"/>
    </source>
</evidence>
<keyword evidence="6" id="KW-1185">Reference proteome</keyword>
<dbReference type="SUPFAM" id="SSF46785">
    <property type="entry name" value="Winged helix' DNA-binding domain"/>
    <property type="match status" value="1"/>
</dbReference>
<dbReference type="CDD" id="cd07377">
    <property type="entry name" value="WHTH_GntR"/>
    <property type="match status" value="1"/>
</dbReference>
<dbReference type="SUPFAM" id="SSF53822">
    <property type="entry name" value="Periplasmic binding protein-like I"/>
    <property type="match status" value="1"/>
</dbReference>
<protein>
    <submittedName>
        <fullName evidence="5">Transcriptional regulator</fullName>
    </submittedName>
</protein>
<dbReference type="InterPro" id="IPR036390">
    <property type="entry name" value="WH_DNA-bd_sf"/>
</dbReference>
<feature type="domain" description="HTH gntR-type" evidence="4">
    <location>
        <begin position="14"/>
        <end position="82"/>
    </location>
</feature>
<dbReference type="Proteomes" id="UP000249873">
    <property type="component" value="Chromosome"/>
</dbReference>
<dbReference type="Pfam" id="PF13377">
    <property type="entry name" value="Peripla_BP_3"/>
    <property type="match status" value="1"/>
</dbReference>
<dbReference type="InterPro" id="IPR046335">
    <property type="entry name" value="LacI/GalR-like_sensor"/>
</dbReference>
<evidence type="ECO:0000256" key="3">
    <source>
        <dbReference type="ARBA" id="ARBA00023163"/>
    </source>
</evidence>
<dbReference type="InterPro" id="IPR036388">
    <property type="entry name" value="WH-like_DNA-bd_sf"/>
</dbReference>
<sequence length="339" mass="38810">MSVKLISINEFSATPKYQQLVNSILESIRFGRLKKGDTLPSINEVSYGFEISRITVEKGYNELRKRNFIAAHPGKGFFVINDQVEQDLKILLLFNKLSAHKKQIYDSLVAKLGNRAAIEFYIYNNDATQFCQLLENHKKGYSHYVIIPNFIEGDEQALKLINKLPKDQLIVIDKMLDGITGKFAAVYQPFEDDIFGALGEAWETLKKYNRMVLIFPENSYYPKDIMQGFINFCNSYEFNYKIINDIRKSKIRPGELYLNVMEDDLVKLLDMIPASGLKVGQDIGIISYNETPLKKFILNGITTISTDFSLMGEKAGELILNNKKEHTKNPFTIRLRASS</sequence>
<keyword evidence="2" id="KW-0238">DNA-binding</keyword>
<gene>
    <name evidence="5" type="ORF">DJ013_19925</name>
</gene>
<dbReference type="EMBL" id="CP029480">
    <property type="protein sequence ID" value="AWW00317.1"/>
    <property type="molecule type" value="Genomic_DNA"/>
</dbReference>
<dbReference type="Gene3D" id="3.40.50.2300">
    <property type="match status" value="2"/>
</dbReference>
<dbReference type="AlphaFoldDB" id="A0A2Z4GGE8"/>
<accession>A0A2Z4GGE8</accession>
<dbReference type="InterPro" id="IPR000524">
    <property type="entry name" value="Tscrpt_reg_HTH_GntR"/>
</dbReference>
<dbReference type="GO" id="GO:0003677">
    <property type="term" value="F:DNA binding"/>
    <property type="evidence" value="ECO:0007669"/>
    <property type="project" value="UniProtKB-KW"/>
</dbReference>
<evidence type="ECO:0000256" key="2">
    <source>
        <dbReference type="ARBA" id="ARBA00023125"/>
    </source>
</evidence>
<dbReference type="KEGG" id="als:DJ013_19925"/>
<reference evidence="5 6" key="1">
    <citation type="submission" date="2018-05" db="EMBL/GenBank/DDBJ databases">
        <title>Complete genome sequence of Arcticibacterium luteifluviistationis SM1504T, a cytophagaceae bacterium isolated from Arctic surface seawater.</title>
        <authorList>
            <person name="Li Y."/>
            <person name="Qin Q.-L."/>
        </authorList>
    </citation>
    <scope>NUCLEOTIDE SEQUENCE [LARGE SCALE GENOMIC DNA]</scope>
    <source>
        <strain evidence="5 6">SM1504</strain>
    </source>
</reference>
<dbReference type="PROSITE" id="PS50949">
    <property type="entry name" value="HTH_GNTR"/>
    <property type="match status" value="1"/>
</dbReference>
<dbReference type="Gene3D" id="1.10.10.10">
    <property type="entry name" value="Winged helix-like DNA-binding domain superfamily/Winged helix DNA-binding domain"/>
    <property type="match status" value="1"/>
</dbReference>
<dbReference type="PANTHER" id="PTHR38445">
    <property type="entry name" value="HTH-TYPE TRANSCRIPTIONAL REPRESSOR YTRA"/>
    <property type="match status" value="1"/>
</dbReference>
<keyword evidence="1" id="KW-0805">Transcription regulation</keyword>
<dbReference type="RefSeq" id="WP_111373683.1">
    <property type="nucleotide sequence ID" value="NZ_CP029480.1"/>
</dbReference>
<name>A0A2Z4GGE8_9BACT</name>
<dbReference type="PANTHER" id="PTHR38445:SF10">
    <property type="entry name" value="GNTR-FAMILY TRANSCRIPTIONAL REGULATOR"/>
    <property type="match status" value="1"/>
</dbReference>
<evidence type="ECO:0000313" key="6">
    <source>
        <dbReference type="Proteomes" id="UP000249873"/>
    </source>
</evidence>
<organism evidence="5 6">
    <name type="scientific">Arcticibacterium luteifluviistationis</name>
    <dbReference type="NCBI Taxonomy" id="1784714"/>
    <lineage>
        <taxon>Bacteria</taxon>
        <taxon>Pseudomonadati</taxon>
        <taxon>Bacteroidota</taxon>
        <taxon>Cytophagia</taxon>
        <taxon>Cytophagales</taxon>
        <taxon>Leadbetterellaceae</taxon>
        <taxon>Arcticibacterium</taxon>
    </lineage>
</organism>
<dbReference type="OrthoDB" id="742238at2"/>
<evidence type="ECO:0000256" key="1">
    <source>
        <dbReference type="ARBA" id="ARBA00023015"/>
    </source>
</evidence>
<evidence type="ECO:0000259" key="4">
    <source>
        <dbReference type="PROSITE" id="PS50949"/>
    </source>
</evidence>
<dbReference type="SMART" id="SM00345">
    <property type="entry name" value="HTH_GNTR"/>
    <property type="match status" value="1"/>
</dbReference>
<dbReference type="GO" id="GO:0003700">
    <property type="term" value="F:DNA-binding transcription factor activity"/>
    <property type="evidence" value="ECO:0007669"/>
    <property type="project" value="InterPro"/>
</dbReference>